<comment type="caution">
    <text evidence="2">The sequence shown here is derived from an EMBL/GenBank/DDBJ whole genome shotgun (WGS) entry which is preliminary data.</text>
</comment>
<dbReference type="Proteomes" id="UP000886124">
    <property type="component" value="Unassembled WGS sequence"/>
</dbReference>
<accession>A0A7V5PRE7</accession>
<feature type="domain" description="GWxTD" evidence="1">
    <location>
        <begin position="5"/>
        <end position="92"/>
    </location>
</feature>
<dbReference type="AlphaFoldDB" id="A0A7V5PRE7"/>
<name>A0A7V5PRE7_CALAY</name>
<dbReference type="InterPro" id="IPR030959">
    <property type="entry name" value="GWxTD_dom"/>
</dbReference>
<dbReference type="NCBIfam" id="TIGR04514">
    <property type="entry name" value="GWxTD_dom"/>
    <property type="match status" value="1"/>
</dbReference>
<gene>
    <name evidence="2" type="ORF">ENJ89_11745</name>
</gene>
<evidence type="ECO:0000259" key="1">
    <source>
        <dbReference type="Pfam" id="PF20094"/>
    </source>
</evidence>
<reference evidence="2" key="1">
    <citation type="journal article" date="2020" name="mSystems">
        <title>Genome- and Community-Level Interaction Insights into Carbon Utilization and Element Cycling Functions of Hydrothermarchaeota in Hydrothermal Sediment.</title>
        <authorList>
            <person name="Zhou Z."/>
            <person name="Liu Y."/>
            <person name="Xu W."/>
            <person name="Pan J."/>
            <person name="Luo Z.H."/>
            <person name="Li M."/>
        </authorList>
    </citation>
    <scope>NUCLEOTIDE SEQUENCE [LARGE SCALE GENOMIC DNA]</scope>
    <source>
        <strain evidence="2">HyVt-527</strain>
    </source>
</reference>
<organism evidence="2">
    <name type="scientific">Caldithrix abyssi</name>
    <dbReference type="NCBI Taxonomy" id="187145"/>
    <lineage>
        <taxon>Bacteria</taxon>
        <taxon>Pseudomonadati</taxon>
        <taxon>Calditrichota</taxon>
        <taxon>Calditrichia</taxon>
        <taxon>Calditrichales</taxon>
        <taxon>Calditrichaceae</taxon>
        <taxon>Caldithrix</taxon>
    </lineage>
</organism>
<dbReference type="Pfam" id="PF20094">
    <property type="entry name" value="GWxTD_dom"/>
    <property type="match status" value="1"/>
</dbReference>
<protein>
    <submittedName>
        <fullName evidence="2">GWxTD domain-containing protein</fullName>
    </submittedName>
</protein>
<proteinExistence type="predicted"/>
<sequence length="106" mass="12787">MTQWFKQYWKQRDPTPATEYNELLNEFYQRVSEANRKFSTRHNEGWETDRGKILILYGPPKKIKNRAFATDTAPHVIWIYDEGLRFLFVDTKRNGDFKLIENVTEQ</sequence>
<dbReference type="EMBL" id="DROD01000742">
    <property type="protein sequence ID" value="HHJ53861.1"/>
    <property type="molecule type" value="Genomic_DNA"/>
</dbReference>
<evidence type="ECO:0000313" key="2">
    <source>
        <dbReference type="EMBL" id="HHJ53861.1"/>
    </source>
</evidence>